<dbReference type="Proteomes" id="UP001190700">
    <property type="component" value="Unassembled WGS sequence"/>
</dbReference>
<name>A0AAE0EW21_9CHLO</name>
<feature type="region of interest" description="Disordered" evidence="1">
    <location>
        <begin position="1"/>
        <end position="152"/>
    </location>
</feature>
<feature type="compositionally biased region" description="Basic and acidic residues" evidence="1">
    <location>
        <begin position="90"/>
        <end position="109"/>
    </location>
</feature>
<gene>
    <name evidence="2" type="ORF">CYMTET_48009</name>
</gene>
<evidence type="ECO:0000313" key="3">
    <source>
        <dbReference type="Proteomes" id="UP001190700"/>
    </source>
</evidence>
<organism evidence="2 3">
    <name type="scientific">Cymbomonas tetramitiformis</name>
    <dbReference type="NCBI Taxonomy" id="36881"/>
    <lineage>
        <taxon>Eukaryota</taxon>
        <taxon>Viridiplantae</taxon>
        <taxon>Chlorophyta</taxon>
        <taxon>Pyramimonadophyceae</taxon>
        <taxon>Pyramimonadales</taxon>
        <taxon>Pyramimonadaceae</taxon>
        <taxon>Cymbomonas</taxon>
    </lineage>
</organism>
<keyword evidence="3" id="KW-1185">Reference proteome</keyword>
<reference evidence="2 3" key="1">
    <citation type="journal article" date="2015" name="Genome Biol. Evol.">
        <title>Comparative Genomics of a Bacterivorous Green Alga Reveals Evolutionary Causalities and Consequences of Phago-Mixotrophic Mode of Nutrition.</title>
        <authorList>
            <person name="Burns J.A."/>
            <person name="Paasch A."/>
            <person name="Narechania A."/>
            <person name="Kim E."/>
        </authorList>
    </citation>
    <scope>NUCLEOTIDE SEQUENCE [LARGE SCALE GENOMIC DNA]</scope>
    <source>
        <strain evidence="2 3">PLY_AMNH</strain>
    </source>
</reference>
<evidence type="ECO:0000313" key="2">
    <source>
        <dbReference type="EMBL" id="KAK3242289.1"/>
    </source>
</evidence>
<evidence type="ECO:0000256" key="1">
    <source>
        <dbReference type="SAM" id="MobiDB-lite"/>
    </source>
</evidence>
<proteinExistence type="predicted"/>
<comment type="caution">
    <text evidence="2">The sequence shown here is derived from an EMBL/GenBank/DDBJ whole genome shotgun (WGS) entry which is preliminary data.</text>
</comment>
<feature type="compositionally biased region" description="Gly residues" evidence="1">
    <location>
        <begin position="56"/>
        <end position="69"/>
    </location>
</feature>
<dbReference type="EMBL" id="LGRX02033200">
    <property type="protein sequence ID" value="KAK3242289.1"/>
    <property type="molecule type" value="Genomic_DNA"/>
</dbReference>
<dbReference type="AlphaFoldDB" id="A0AAE0EW21"/>
<protein>
    <submittedName>
        <fullName evidence="2">Uncharacterized protein</fullName>
    </submittedName>
</protein>
<sequence>MHILGQDPPLNRPTRGAGHDGAPPLQGIQGKAFTAGKNAREEVDEEEGVGEQTIGGSDGDMGEGAAGGAEEGRAARRGGRVGGSAGWRGQVEDWGRGESGWRGEERREEEAEGAEGEGARRQQEEGGGEGASGCGEGSDAAGRGCEWGEGGAGRERVMSLPRVQLIHAASARQPLLVCAYARHMML</sequence>
<accession>A0AAE0EW21</accession>